<dbReference type="Proteomes" id="UP000789525">
    <property type="component" value="Unassembled WGS sequence"/>
</dbReference>
<evidence type="ECO:0000313" key="2">
    <source>
        <dbReference type="Proteomes" id="UP000789525"/>
    </source>
</evidence>
<name>A0ACA9NL28_9GLOM</name>
<sequence length="107" mass="12096">KRCLLWVLDPQEQETEVGAKDAMYFIQVKDQKLAAFMDDKQCNGHIYKSEGHVYFISQNVINNQDTIEIADVNHSSIPTHSYPTTLTRASPGGYPSETTSLKPRVHT</sequence>
<gene>
    <name evidence="1" type="ORF">ACOLOM_LOCUS8322</name>
</gene>
<comment type="caution">
    <text evidence="1">The sequence shown here is derived from an EMBL/GenBank/DDBJ whole genome shotgun (WGS) entry which is preliminary data.</text>
</comment>
<keyword evidence="2" id="KW-1185">Reference proteome</keyword>
<feature type="non-terminal residue" evidence="1">
    <location>
        <position position="1"/>
    </location>
</feature>
<organism evidence="1 2">
    <name type="scientific">Acaulospora colombiana</name>
    <dbReference type="NCBI Taxonomy" id="27376"/>
    <lineage>
        <taxon>Eukaryota</taxon>
        <taxon>Fungi</taxon>
        <taxon>Fungi incertae sedis</taxon>
        <taxon>Mucoromycota</taxon>
        <taxon>Glomeromycotina</taxon>
        <taxon>Glomeromycetes</taxon>
        <taxon>Diversisporales</taxon>
        <taxon>Acaulosporaceae</taxon>
        <taxon>Acaulospora</taxon>
    </lineage>
</organism>
<dbReference type="EMBL" id="CAJVPT010021127">
    <property type="protein sequence ID" value="CAG8653234.1"/>
    <property type="molecule type" value="Genomic_DNA"/>
</dbReference>
<accession>A0ACA9NL28</accession>
<protein>
    <submittedName>
        <fullName evidence="1">3941_t:CDS:1</fullName>
    </submittedName>
</protein>
<reference evidence="1" key="1">
    <citation type="submission" date="2021-06" db="EMBL/GenBank/DDBJ databases">
        <authorList>
            <person name="Kallberg Y."/>
            <person name="Tangrot J."/>
            <person name="Rosling A."/>
        </authorList>
    </citation>
    <scope>NUCLEOTIDE SEQUENCE</scope>
    <source>
        <strain evidence="1">CL356</strain>
    </source>
</reference>
<proteinExistence type="predicted"/>
<evidence type="ECO:0000313" key="1">
    <source>
        <dbReference type="EMBL" id="CAG8653234.1"/>
    </source>
</evidence>